<sequence>MEQVSDRYHLIARLIDLAQGIIYRQIPAKVPVLISDKEYQKFEDFLLYATRRDKILYVRDLYYHQRMTQTEIRMKTGFSIKLIKKYVTMLDSEIPADKMLAREKIHDDNTKQKQKQIDYVRQLRARGKSLADIEGITNYTQARIKRYLDPHTTANKATYGADIPGKLRPYRQEVLELRKQGKSYALIHQQITKDGYTGTVDAIRGFMARQRRLQKQLDSKYIGKSIEIIERRWIIKLLFFPLQEVPVITRKLLDGLFTEYPMYRKIYDLVWDFRTILKNKDDSKLSEWLNTAKRNFESSFALQSYLKGIEKDESAVRMAFKTHFSNGLAEGSVNKVKTLKRKMYGRCSFDLLRKKILLIEQRSLVT</sequence>
<gene>
    <name evidence="2" type="ORF">FD12_GL000710</name>
</gene>
<evidence type="ECO:0000259" key="1">
    <source>
        <dbReference type="Pfam" id="PF01610"/>
    </source>
</evidence>
<dbReference type="PANTHER" id="PTHR33498:SF1">
    <property type="entry name" value="TRANSPOSASE FOR INSERTION SEQUENCE ELEMENT IS1557"/>
    <property type="match status" value="1"/>
</dbReference>
<reference evidence="2 3" key="1">
    <citation type="journal article" date="2015" name="Genome Announc.">
        <title>Expanding the biotechnology potential of lactobacilli through comparative genomics of 213 strains and associated genera.</title>
        <authorList>
            <person name="Sun Z."/>
            <person name="Harris H.M."/>
            <person name="McCann A."/>
            <person name="Guo C."/>
            <person name="Argimon S."/>
            <person name="Zhang W."/>
            <person name="Yang X."/>
            <person name="Jeffery I.B."/>
            <person name="Cooney J.C."/>
            <person name="Kagawa T.F."/>
            <person name="Liu W."/>
            <person name="Song Y."/>
            <person name="Salvetti E."/>
            <person name="Wrobel A."/>
            <person name="Rasinkangas P."/>
            <person name="Parkhill J."/>
            <person name="Rea M.C."/>
            <person name="O'Sullivan O."/>
            <person name="Ritari J."/>
            <person name="Douillard F.P."/>
            <person name="Paul Ross R."/>
            <person name="Yang R."/>
            <person name="Briner A.E."/>
            <person name="Felis G.E."/>
            <person name="de Vos W.M."/>
            <person name="Barrangou R."/>
            <person name="Klaenhammer T.R."/>
            <person name="Caufield P.W."/>
            <person name="Cui Y."/>
            <person name="Zhang H."/>
            <person name="O'Toole P.W."/>
        </authorList>
    </citation>
    <scope>NUCLEOTIDE SEQUENCE [LARGE SCALE GENOMIC DNA]</scope>
    <source>
        <strain evidence="2 3">DSM 19907</strain>
    </source>
</reference>
<name>A0ABR5PCC4_9LACO</name>
<accession>A0ABR5PCC4</accession>
<dbReference type="EMBL" id="AZEI01000076">
    <property type="protein sequence ID" value="KRL16230.1"/>
    <property type="molecule type" value="Genomic_DNA"/>
</dbReference>
<dbReference type="InterPro" id="IPR047951">
    <property type="entry name" value="Transpos_ISL3"/>
</dbReference>
<comment type="caution">
    <text evidence="2">The sequence shown here is derived from an EMBL/GenBank/DDBJ whole genome shotgun (WGS) entry which is preliminary data.</text>
</comment>
<feature type="domain" description="Transposase IS204/IS1001/IS1096/IS1165 DDE" evidence="1">
    <location>
        <begin position="251"/>
        <end position="356"/>
    </location>
</feature>
<protein>
    <recommendedName>
        <fullName evidence="1">Transposase IS204/IS1001/IS1096/IS1165 DDE domain-containing protein</fullName>
    </recommendedName>
</protein>
<dbReference type="Pfam" id="PF01610">
    <property type="entry name" value="DDE_Tnp_ISL3"/>
    <property type="match status" value="1"/>
</dbReference>
<proteinExistence type="predicted"/>
<evidence type="ECO:0000313" key="2">
    <source>
        <dbReference type="EMBL" id="KRL16230.1"/>
    </source>
</evidence>
<dbReference type="Proteomes" id="UP000051977">
    <property type="component" value="Unassembled WGS sequence"/>
</dbReference>
<dbReference type="PANTHER" id="PTHR33498">
    <property type="entry name" value="TRANSPOSASE FOR INSERTION SEQUENCE ELEMENT IS1557"/>
    <property type="match status" value="1"/>
</dbReference>
<keyword evidence="3" id="KW-1185">Reference proteome</keyword>
<dbReference type="InterPro" id="IPR002560">
    <property type="entry name" value="Transposase_DDE"/>
</dbReference>
<organism evidence="2 3">
    <name type="scientific">Lentilactobacillus rapi DSM 19907 = JCM 15042</name>
    <dbReference type="NCBI Taxonomy" id="1423795"/>
    <lineage>
        <taxon>Bacteria</taxon>
        <taxon>Bacillati</taxon>
        <taxon>Bacillota</taxon>
        <taxon>Bacilli</taxon>
        <taxon>Lactobacillales</taxon>
        <taxon>Lactobacillaceae</taxon>
        <taxon>Lentilactobacillus</taxon>
    </lineage>
</organism>
<evidence type="ECO:0000313" key="3">
    <source>
        <dbReference type="Proteomes" id="UP000051977"/>
    </source>
</evidence>